<dbReference type="PANTHER" id="PTHR30026:SF20">
    <property type="entry name" value="OUTER MEMBRANE PROTEIN TOLC"/>
    <property type="match status" value="1"/>
</dbReference>
<evidence type="ECO:0000256" key="6">
    <source>
        <dbReference type="SAM" id="SignalP"/>
    </source>
</evidence>
<comment type="subcellular location">
    <subcellularLocation>
        <location evidence="1">Cell outer membrane</location>
    </subcellularLocation>
</comment>
<reference evidence="8" key="1">
    <citation type="journal article" date="2019" name="Int. J. Syst. Evol. Microbiol.">
        <title>The Global Catalogue of Microorganisms (GCM) 10K type strain sequencing project: providing services to taxonomists for standard genome sequencing and annotation.</title>
        <authorList>
            <consortium name="The Broad Institute Genomics Platform"/>
            <consortium name="The Broad Institute Genome Sequencing Center for Infectious Disease"/>
            <person name="Wu L."/>
            <person name="Ma J."/>
        </authorList>
    </citation>
    <scope>NUCLEOTIDE SEQUENCE [LARGE SCALE GENOMIC DNA]</scope>
    <source>
        <strain evidence="8">CGMCC 1.6375</strain>
    </source>
</reference>
<keyword evidence="5" id="KW-0998">Cell outer membrane</keyword>
<keyword evidence="2" id="KW-1134">Transmembrane beta strand</keyword>
<dbReference type="SUPFAM" id="SSF56954">
    <property type="entry name" value="Outer membrane efflux proteins (OEP)"/>
    <property type="match status" value="1"/>
</dbReference>
<keyword evidence="8" id="KW-1185">Reference proteome</keyword>
<keyword evidence="3" id="KW-0812">Transmembrane</keyword>
<accession>A0ABQ2IIA7</accession>
<evidence type="ECO:0000256" key="2">
    <source>
        <dbReference type="ARBA" id="ARBA00022452"/>
    </source>
</evidence>
<gene>
    <name evidence="7" type="ORF">GCM10010967_55550</name>
</gene>
<keyword evidence="6" id="KW-0732">Signal</keyword>
<proteinExistence type="predicted"/>
<dbReference type="EMBL" id="BMLI01000004">
    <property type="protein sequence ID" value="GGN12396.1"/>
    <property type="molecule type" value="Genomic_DNA"/>
</dbReference>
<protein>
    <submittedName>
        <fullName evidence="7">Transporter</fullName>
    </submittedName>
</protein>
<dbReference type="RefSeq" id="WP_019945259.1">
    <property type="nucleotide sequence ID" value="NZ_BMLI01000004.1"/>
</dbReference>
<evidence type="ECO:0000256" key="3">
    <source>
        <dbReference type="ARBA" id="ARBA00022692"/>
    </source>
</evidence>
<comment type="caution">
    <text evidence="7">The sequence shown here is derived from an EMBL/GenBank/DDBJ whole genome shotgun (WGS) entry which is preliminary data.</text>
</comment>
<feature type="signal peptide" evidence="6">
    <location>
        <begin position="1"/>
        <end position="24"/>
    </location>
</feature>
<evidence type="ECO:0000313" key="8">
    <source>
        <dbReference type="Proteomes" id="UP000632339"/>
    </source>
</evidence>
<organism evidence="7 8">
    <name type="scientific">Dyadobacter beijingensis</name>
    <dbReference type="NCBI Taxonomy" id="365489"/>
    <lineage>
        <taxon>Bacteria</taxon>
        <taxon>Pseudomonadati</taxon>
        <taxon>Bacteroidota</taxon>
        <taxon>Cytophagia</taxon>
        <taxon>Cytophagales</taxon>
        <taxon>Spirosomataceae</taxon>
        <taxon>Dyadobacter</taxon>
    </lineage>
</organism>
<dbReference type="Proteomes" id="UP000632339">
    <property type="component" value="Unassembled WGS sequence"/>
</dbReference>
<evidence type="ECO:0000256" key="5">
    <source>
        <dbReference type="ARBA" id="ARBA00023237"/>
    </source>
</evidence>
<feature type="chain" id="PRO_5047124325" evidence="6">
    <location>
        <begin position="25"/>
        <end position="488"/>
    </location>
</feature>
<keyword evidence="4" id="KW-0472">Membrane</keyword>
<evidence type="ECO:0000313" key="7">
    <source>
        <dbReference type="EMBL" id="GGN12396.1"/>
    </source>
</evidence>
<sequence>MNILPKKTLALCIWLLSWGTASQAQEAPDTTRIFSIRDLEELVFYNHPVVKQADLLGDQARAKVMQALGSFDPSLKAALDRKVFANTDYYNRWTSELKVPLYLAGADLKIGHDRNVGAYTNPETRTPQSGLTGVGISVPIGQGLIIDARRNTLKQARVMVGYAEAERVAEINKVWFQAVKDYWNWFVANQQYRFVQRGLDLATTRYEATRNQTLLGDKPVIDSVEAYITVQERSIQLEKLRIDFRNKGLLVSNHLWSPDGRPVELPEMAVPMEGDSNMIAIGQAQLDMLLSNAAGQHPKLRMLNYKGLQMDIEQRYLRERLKPKLNVSGSLLTTRRDFNSYVPEYYDLNWGNYKVGVDFSFPLFLRAERGKLKELKVKQMDLHFDVQNESRLIRTNIMNSYNDLRAYQSQLAIQTRSIANQEILLRGEMQKFDLGESTLFLINSRETKLIDMHIKRAELVAGFHKSLAELYYQAGTWQNADNGTTKPD</sequence>
<dbReference type="InterPro" id="IPR051906">
    <property type="entry name" value="TolC-like"/>
</dbReference>
<name>A0ABQ2IIA7_9BACT</name>
<dbReference type="PANTHER" id="PTHR30026">
    <property type="entry name" value="OUTER MEMBRANE PROTEIN TOLC"/>
    <property type="match status" value="1"/>
</dbReference>
<evidence type="ECO:0000256" key="4">
    <source>
        <dbReference type="ARBA" id="ARBA00023136"/>
    </source>
</evidence>
<dbReference type="Gene3D" id="1.20.1600.10">
    <property type="entry name" value="Outer membrane efflux proteins (OEP)"/>
    <property type="match status" value="1"/>
</dbReference>
<evidence type="ECO:0000256" key="1">
    <source>
        <dbReference type="ARBA" id="ARBA00004442"/>
    </source>
</evidence>